<comment type="similarity">
    <text evidence="1">Belongs to the short-chain dehydrogenases/reductases (SDR) family.</text>
</comment>
<proteinExistence type="inferred from homology"/>
<comment type="caution">
    <text evidence="3">The sequence shown here is derived from an EMBL/GenBank/DDBJ whole genome shotgun (WGS) entry which is preliminary data.</text>
</comment>
<dbReference type="PANTHER" id="PTHR43975">
    <property type="entry name" value="ZGC:101858"/>
    <property type="match status" value="1"/>
</dbReference>
<dbReference type="EMBL" id="VCDI01000003">
    <property type="protein sequence ID" value="TLU72479.1"/>
    <property type="molecule type" value="Genomic_DNA"/>
</dbReference>
<dbReference type="Gene3D" id="3.40.50.720">
    <property type="entry name" value="NAD(P)-binding Rossmann-like Domain"/>
    <property type="match status" value="1"/>
</dbReference>
<evidence type="ECO:0000259" key="2">
    <source>
        <dbReference type="SMART" id="SM00822"/>
    </source>
</evidence>
<dbReference type="OrthoDB" id="9789398at2"/>
<dbReference type="CDD" id="cd05233">
    <property type="entry name" value="SDR_c"/>
    <property type="match status" value="1"/>
</dbReference>
<dbReference type="AlphaFoldDB" id="A0A5R9J686"/>
<evidence type="ECO:0000313" key="4">
    <source>
        <dbReference type="Proteomes" id="UP000305654"/>
    </source>
</evidence>
<dbReference type="PRINTS" id="PR00081">
    <property type="entry name" value="GDHRDH"/>
</dbReference>
<reference evidence="3 4" key="1">
    <citation type="submission" date="2019-05" db="EMBL/GenBank/DDBJ databases">
        <authorList>
            <person name="Pankratov T."/>
            <person name="Grouzdev D."/>
        </authorList>
    </citation>
    <scope>NUCLEOTIDE SEQUENCE [LARGE SCALE GENOMIC DNA]</scope>
    <source>
        <strain evidence="3 4">KEBCLARHB70R</strain>
    </source>
</reference>
<dbReference type="PROSITE" id="PS00061">
    <property type="entry name" value="ADH_SHORT"/>
    <property type="match status" value="1"/>
</dbReference>
<name>A0A5R9J686_9PROT</name>
<sequence length="270" mass="28702">MTHDMTGKVAIVTGATQGLGAAIARELARRGAAALVITGRNRTRGEAVAASIMAASSTQVAFVPAELHDVAACREVVAQTDRRFGRVDTLVNSAGSTDRGTILDTTPELFDAIFAVNVRAPFFLMQDCIKLMRRDGIEGTIVNIGSMSALAGQPFIAAYSASKGALGTLTRNTAYALLRNRIRVNALHIGWMASDGEDRIQREYHGADEDWLAAAAQNQPAGRLIDPVEVARAVAFLATSESGLMTGSVIEYDQAIWGAYETAPAPQRPL</sequence>
<evidence type="ECO:0000256" key="1">
    <source>
        <dbReference type="ARBA" id="ARBA00006484"/>
    </source>
</evidence>
<accession>A0A5R9J686</accession>
<keyword evidence="4" id="KW-1185">Reference proteome</keyword>
<evidence type="ECO:0000313" key="3">
    <source>
        <dbReference type="EMBL" id="TLU72479.1"/>
    </source>
</evidence>
<dbReference type="InterPro" id="IPR057326">
    <property type="entry name" value="KR_dom"/>
</dbReference>
<dbReference type="FunFam" id="3.40.50.720:FF:000084">
    <property type="entry name" value="Short-chain dehydrogenase reductase"/>
    <property type="match status" value="1"/>
</dbReference>
<dbReference type="InterPro" id="IPR020904">
    <property type="entry name" value="Sc_DH/Rdtase_CS"/>
</dbReference>
<protein>
    <submittedName>
        <fullName evidence="3">SDR family oxidoreductase</fullName>
    </submittedName>
</protein>
<dbReference type="PANTHER" id="PTHR43975:SF2">
    <property type="entry name" value="EG:BACR7A4.14 PROTEIN-RELATED"/>
    <property type="match status" value="1"/>
</dbReference>
<dbReference type="InterPro" id="IPR002347">
    <property type="entry name" value="SDR_fam"/>
</dbReference>
<dbReference type="RefSeq" id="WP_138325941.1">
    <property type="nucleotide sequence ID" value="NZ_VCDI01000003.1"/>
</dbReference>
<dbReference type="Proteomes" id="UP000305654">
    <property type="component" value="Unassembled WGS sequence"/>
</dbReference>
<dbReference type="InterPro" id="IPR036291">
    <property type="entry name" value="NAD(P)-bd_dom_sf"/>
</dbReference>
<dbReference type="PRINTS" id="PR00080">
    <property type="entry name" value="SDRFAMILY"/>
</dbReference>
<gene>
    <name evidence="3" type="ORF">FE263_10455</name>
</gene>
<dbReference type="SMART" id="SM00822">
    <property type="entry name" value="PKS_KR"/>
    <property type="match status" value="1"/>
</dbReference>
<feature type="domain" description="Ketoreductase" evidence="2">
    <location>
        <begin position="8"/>
        <end position="195"/>
    </location>
</feature>
<organism evidence="3 4">
    <name type="scientific">Lichenicoccus roseus</name>
    <dbReference type="NCBI Taxonomy" id="2683649"/>
    <lineage>
        <taxon>Bacteria</taxon>
        <taxon>Pseudomonadati</taxon>
        <taxon>Pseudomonadota</taxon>
        <taxon>Alphaproteobacteria</taxon>
        <taxon>Acetobacterales</taxon>
        <taxon>Acetobacteraceae</taxon>
        <taxon>Lichenicoccus</taxon>
    </lineage>
</organism>
<dbReference type="Pfam" id="PF13561">
    <property type="entry name" value="adh_short_C2"/>
    <property type="match status" value="1"/>
</dbReference>
<dbReference type="NCBIfam" id="NF004847">
    <property type="entry name" value="PRK06198.1"/>
    <property type="match status" value="1"/>
</dbReference>
<dbReference type="SUPFAM" id="SSF51735">
    <property type="entry name" value="NAD(P)-binding Rossmann-fold domains"/>
    <property type="match status" value="1"/>
</dbReference>